<feature type="region of interest" description="Disordered" evidence="1">
    <location>
        <begin position="36"/>
        <end position="95"/>
    </location>
</feature>
<accession>A0ABU6R5G3</accession>
<protein>
    <submittedName>
        <fullName evidence="2">Uncharacterized protein</fullName>
    </submittedName>
</protein>
<comment type="caution">
    <text evidence="2">The sequence shown here is derived from an EMBL/GenBank/DDBJ whole genome shotgun (WGS) entry which is preliminary data.</text>
</comment>
<organism evidence="2 3">
    <name type="scientific">Stylosanthes scabra</name>
    <dbReference type="NCBI Taxonomy" id="79078"/>
    <lineage>
        <taxon>Eukaryota</taxon>
        <taxon>Viridiplantae</taxon>
        <taxon>Streptophyta</taxon>
        <taxon>Embryophyta</taxon>
        <taxon>Tracheophyta</taxon>
        <taxon>Spermatophyta</taxon>
        <taxon>Magnoliopsida</taxon>
        <taxon>eudicotyledons</taxon>
        <taxon>Gunneridae</taxon>
        <taxon>Pentapetalae</taxon>
        <taxon>rosids</taxon>
        <taxon>fabids</taxon>
        <taxon>Fabales</taxon>
        <taxon>Fabaceae</taxon>
        <taxon>Papilionoideae</taxon>
        <taxon>50 kb inversion clade</taxon>
        <taxon>dalbergioids sensu lato</taxon>
        <taxon>Dalbergieae</taxon>
        <taxon>Pterocarpus clade</taxon>
        <taxon>Stylosanthes</taxon>
    </lineage>
</organism>
<dbReference type="EMBL" id="JASCZI010030243">
    <property type="protein sequence ID" value="MED6119665.1"/>
    <property type="molecule type" value="Genomic_DNA"/>
</dbReference>
<name>A0ABU6R5G3_9FABA</name>
<gene>
    <name evidence="2" type="ORF">PIB30_013541</name>
</gene>
<evidence type="ECO:0000256" key="1">
    <source>
        <dbReference type="SAM" id="MobiDB-lite"/>
    </source>
</evidence>
<evidence type="ECO:0000313" key="3">
    <source>
        <dbReference type="Proteomes" id="UP001341840"/>
    </source>
</evidence>
<evidence type="ECO:0000313" key="2">
    <source>
        <dbReference type="EMBL" id="MED6119665.1"/>
    </source>
</evidence>
<feature type="compositionally biased region" description="Acidic residues" evidence="1">
    <location>
        <begin position="51"/>
        <end position="66"/>
    </location>
</feature>
<proteinExistence type="predicted"/>
<keyword evidence="3" id="KW-1185">Reference proteome</keyword>
<sequence length="95" mass="10436">MMEKLISIIGAWTLDPTLESLPPPSRFSRRLAALRARRAKDEAGPANAAPQEDEVIDVSSDSDSEQVPEYVPGEGAANEQEDEEIPEYIPGEEQK</sequence>
<reference evidence="2 3" key="1">
    <citation type="journal article" date="2023" name="Plants (Basel)">
        <title>Bridging the Gap: Combining Genomics and Transcriptomics Approaches to Understand Stylosanthes scabra, an Orphan Legume from the Brazilian Caatinga.</title>
        <authorList>
            <person name="Ferreira-Neto J.R.C."/>
            <person name="da Silva M.D."/>
            <person name="Binneck E."/>
            <person name="de Melo N.F."/>
            <person name="da Silva R.H."/>
            <person name="de Melo A.L.T.M."/>
            <person name="Pandolfi V."/>
            <person name="Bustamante F.O."/>
            <person name="Brasileiro-Vidal A.C."/>
            <person name="Benko-Iseppon A.M."/>
        </authorList>
    </citation>
    <scope>NUCLEOTIDE SEQUENCE [LARGE SCALE GENOMIC DNA]</scope>
    <source>
        <tissue evidence="2">Leaves</tissue>
    </source>
</reference>
<dbReference type="Proteomes" id="UP001341840">
    <property type="component" value="Unassembled WGS sequence"/>
</dbReference>